<dbReference type="EMBL" id="JADOUA010000001">
    <property type="protein sequence ID" value="MBG6089677.1"/>
    <property type="molecule type" value="Genomic_DNA"/>
</dbReference>
<feature type="transmembrane region" description="Helical" evidence="1">
    <location>
        <begin position="18"/>
        <end position="40"/>
    </location>
</feature>
<keyword evidence="1" id="KW-1133">Transmembrane helix</keyword>
<name>A0A931DHZ9_9ACTN</name>
<feature type="transmembrane region" description="Helical" evidence="1">
    <location>
        <begin position="280"/>
        <end position="306"/>
    </location>
</feature>
<organism evidence="2 3">
    <name type="scientific">Actinomadura viridis</name>
    <dbReference type="NCBI Taxonomy" id="58110"/>
    <lineage>
        <taxon>Bacteria</taxon>
        <taxon>Bacillati</taxon>
        <taxon>Actinomycetota</taxon>
        <taxon>Actinomycetes</taxon>
        <taxon>Streptosporangiales</taxon>
        <taxon>Thermomonosporaceae</taxon>
        <taxon>Actinomadura</taxon>
    </lineage>
</organism>
<dbReference type="AlphaFoldDB" id="A0A931DHZ9"/>
<evidence type="ECO:0000256" key="1">
    <source>
        <dbReference type="SAM" id="Phobius"/>
    </source>
</evidence>
<keyword evidence="1" id="KW-0812">Transmembrane</keyword>
<evidence type="ECO:0008006" key="4">
    <source>
        <dbReference type="Google" id="ProtNLM"/>
    </source>
</evidence>
<feature type="transmembrane region" description="Helical" evidence="1">
    <location>
        <begin position="178"/>
        <end position="197"/>
    </location>
</feature>
<dbReference type="Proteomes" id="UP000614047">
    <property type="component" value="Unassembled WGS sequence"/>
</dbReference>
<evidence type="ECO:0000313" key="3">
    <source>
        <dbReference type="Proteomes" id="UP000614047"/>
    </source>
</evidence>
<reference evidence="2" key="1">
    <citation type="submission" date="2020-11" db="EMBL/GenBank/DDBJ databases">
        <title>Sequencing the genomes of 1000 actinobacteria strains.</title>
        <authorList>
            <person name="Klenk H.-P."/>
        </authorList>
    </citation>
    <scope>NUCLEOTIDE SEQUENCE</scope>
    <source>
        <strain evidence="2">DSM 43175</strain>
    </source>
</reference>
<dbReference type="RefSeq" id="WP_197012253.1">
    <property type="nucleotide sequence ID" value="NZ_BAABES010000010.1"/>
</dbReference>
<feature type="transmembrane region" description="Helical" evidence="1">
    <location>
        <begin position="99"/>
        <end position="120"/>
    </location>
</feature>
<feature type="transmembrane region" description="Helical" evidence="1">
    <location>
        <begin position="414"/>
        <end position="432"/>
    </location>
</feature>
<evidence type="ECO:0000313" key="2">
    <source>
        <dbReference type="EMBL" id="MBG6089677.1"/>
    </source>
</evidence>
<comment type="caution">
    <text evidence="2">The sequence shown here is derived from an EMBL/GenBank/DDBJ whole genome shotgun (WGS) entry which is preliminary data.</text>
</comment>
<gene>
    <name evidence="2" type="ORF">IW256_003790</name>
</gene>
<sequence length="434" mass="44470">MRVLAHGLGGRSDLPLDAVAAIVGGGTAVAVSFLALTLAWKRPRLDPGGGRPLPPAVARVLDSARVTLAARALVLAAAAFVVVVALAGPREDTANLAPWALYVTFWVGLALASVVAGPVWKRVNPLRTLHAALCRLTGASAEGRRALPPGWGYRPAAGWLTAFVWLELVAPGRSDPRLVGALIVAYAAVNVGLALVYGREWFARGDGFEVYSSLLARLCPLGRRADGVLVLRTPLTGLVGGAAGPGLVLTACVLIGSTGFDGVTRTTYWRDNVDPADPVAGTLGLGCAIAAVAVLYTAAMAACAALTGQDRRVLPGRFAATLLPIAFGYTLAHYFSFFLLEGQMTVILASDPFGTGLDLLGSTGHRIDYGLAGPSLIAQVQVNAIVLGHLAATLAAHEMALRTGPAGGAGRGQAPVAVVMVALTCAGLFALLSG</sequence>
<keyword evidence="1" id="KW-0472">Membrane</keyword>
<feature type="transmembrane region" description="Helical" evidence="1">
    <location>
        <begin position="68"/>
        <end position="87"/>
    </location>
</feature>
<accession>A0A931DHZ9</accession>
<feature type="transmembrane region" description="Helical" evidence="1">
    <location>
        <begin position="318"/>
        <end position="340"/>
    </location>
</feature>
<feature type="transmembrane region" description="Helical" evidence="1">
    <location>
        <begin position="238"/>
        <end position="260"/>
    </location>
</feature>
<protein>
    <recommendedName>
        <fullName evidence="4">Fenitrothion hydrolase</fullName>
    </recommendedName>
</protein>
<proteinExistence type="predicted"/>
<keyword evidence="3" id="KW-1185">Reference proteome</keyword>